<reference evidence="3" key="1">
    <citation type="journal article" date="2019" name="Int. J. Syst. Evol. Microbiol.">
        <title>The Global Catalogue of Microorganisms (GCM) 10K type strain sequencing project: providing services to taxonomists for standard genome sequencing and annotation.</title>
        <authorList>
            <consortium name="The Broad Institute Genomics Platform"/>
            <consortium name="The Broad Institute Genome Sequencing Center for Infectious Disease"/>
            <person name="Wu L."/>
            <person name="Ma J."/>
        </authorList>
    </citation>
    <scope>NUCLEOTIDE SEQUENCE [LARGE SCALE GENOMIC DNA]</scope>
    <source>
        <strain evidence="3">CCUG 50353</strain>
    </source>
</reference>
<protein>
    <recommendedName>
        <fullName evidence="4">Permease</fullName>
    </recommendedName>
</protein>
<feature type="transmembrane region" description="Helical" evidence="1">
    <location>
        <begin position="105"/>
        <end position="125"/>
    </location>
</feature>
<evidence type="ECO:0000256" key="1">
    <source>
        <dbReference type="SAM" id="Phobius"/>
    </source>
</evidence>
<evidence type="ECO:0000313" key="2">
    <source>
        <dbReference type="EMBL" id="MFC4355205.1"/>
    </source>
</evidence>
<keyword evidence="1" id="KW-1133">Transmembrane helix</keyword>
<sequence length="139" mass="15466">MSKRTKISFYILIGLLFVFSFFEPFILLFVTLPLVLVGIGYLTSKKVLTKLPEGMLSILIAVLAGGVAVFLASIVGYTLVEMLIYGTTNAELDRQDVLISAGRTAQNVSVFLAFLLGYMNFLRYLDNRRKQKKTPSSSK</sequence>
<evidence type="ECO:0000313" key="3">
    <source>
        <dbReference type="Proteomes" id="UP001595733"/>
    </source>
</evidence>
<organism evidence="2 3">
    <name type="scientific">Chryseomicrobium palamuruense</name>
    <dbReference type="NCBI Taxonomy" id="682973"/>
    <lineage>
        <taxon>Bacteria</taxon>
        <taxon>Bacillati</taxon>
        <taxon>Bacillota</taxon>
        <taxon>Bacilli</taxon>
        <taxon>Bacillales</taxon>
        <taxon>Caryophanaceae</taxon>
        <taxon>Chryseomicrobium</taxon>
    </lineage>
</organism>
<keyword evidence="3" id="KW-1185">Reference proteome</keyword>
<feature type="transmembrane region" description="Helical" evidence="1">
    <location>
        <begin position="56"/>
        <end position="85"/>
    </location>
</feature>
<comment type="caution">
    <text evidence="2">The sequence shown here is derived from an EMBL/GenBank/DDBJ whole genome shotgun (WGS) entry which is preliminary data.</text>
</comment>
<keyword evidence="1" id="KW-0812">Transmembrane</keyword>
<feature type="transmembrane region" description="Helical" evidence="1">
    <location>
        <begin position="28"/>
        <end position="44"/>
    </location>
</feature>
<keyword evidence="1" id="KW-0472">Membrane</keyword>
<accession>A0ABV8UV81</accession>
<dbReference type="Proteomes" id="UP001595733">
    <property type="component" value="Unassembled WGS sequence"/>
</dbReference>
<feature type="transmembrane region" description="Helical" evidence="1">
    <location>
        <begin position="7"/>
        <end position="22"/>
    </location>
</feature>
<name>A0ABV8UV81_9BACL</name>
<gene>
    <name evidence="2" type="ORF">ACFO0S_09115</name>
</gene>
<dbReference type="EMBL" id="JBHSEF010000022">
    <property type="protein sequence ID" value="MFC4355205.1"/>
    <property type="molecule type" value="Genomic_DNA"/>
</dbReference>
<evidence type="ECO:0008006" key="4">
    <source>
        <dbReference type="Google" id="ProtNLM"/>
    </source>
</evidence>
<proteinExistence type="predicted"/>
<dbReference type="RefSeq" id="WP_378141603.1">
    <property type="nucleotide sequence ID" value="NZ_JBHSEF010000022.1"/>
</dbReference>